<dbReference type="RefSeq" id="WP_243558253.1">
    <property type="nucleotide sequence ID" value="NZ_CP094528.1"/>
</dbReference>
<dbReference type="EMBL" id="CP094528">
    <property type="protein sequence ID" value="UOE45655.1"/>
    <property type="molecule type" value="Genomic_DNA"/>
</dbReference>
<dbReference type="Pfam" id="PF13788">
    <property type="entry name" value="DUF4180"/>
    <property type="match status" value="1"/>
</dbReference>
<feature type="domain" description="DUF4180" evidence="1">
    <location>
        <begin position="10"/>
        <end position="117"/>
    </location>
</feature>
<dbReference type="InterPro" id="IPR025438">
    <property type="entry name" value="DUF4180"/>
</dbReference>
<protein>
    <submittedName>
        <fullName evidence="2">DUF4180 domain-containing protein</fullName>
    </submittedName>
</protein>
<evidence type="ECO:0000259" key="1">
    <source>
        <dbReference type="Pfam" id="PF13788"/>
    </source>
</evidence>
<evidence type="ECO:0000313" key="3">
    <source>
        <dbReference type="Proteomes" id="UP000832097"/>
    </source>
</evidence>
<evidence type="ECO:0000313" key="2">
    <source>
        <dbReference type="EMBL" id="UOE45655.1"/>
    </source>
</evidence>
<keyword evidence="3" id="KW-1185">Reference proteome</keyword>
<dbReference type="Proteomes" id="UP000832097">
    <property type="component" value="Chromosome"/>
</dbReference>
<organism evidence="2 3">
    <name type="scientific">Agromyces larvae</name>
    <dbReference type="NCBI Taxonomy" id="2929802"/>
    <lineage>
        <taxon>Bacteria</taxon>
        <taxon>Bacillati</taxon>
        <taxon>Actinomycetota</taxon>
        <taxon>Actinomycetes</taxon>
        <taxon>Micrococcales</taxon>
        <taxon>Microbacteriaceae</taxon>
        <taxon>Agromyces</taxon>
    </lineage>
</organism>
<gene>
    <name evidence="2" type="ORF">MTO99_07880</name>
</gene>
<accession>A0ABY4CAD9</accession>
<reference evidence="2 3" key="1">
    <citation type="submission" date="2022-03" db="EMBL/GenBank/DDBJ databases">
        <title>Mucilaginibacter sp. isolated from the gut of Protaetia brevitarsis seulensis larvae.</title>
        <authorList>
            <person name="Won M."/>
            <person name="Kim S.-J."/>
            <person name="Kwon S.-W."/>
        </authorList>
    </citation>
    <scope>NUCLEOTIDE SEQUENCE [LARGE SCALE GENOMIC DNA]</scope>
    <source>
        <strain evidence="2 3">CFWR-12</strain>
    </source>
</reference>
<sequence>MPIERSVRDRVLHLDPDGPLMSSSDDTNDLIGDAWANRCDTVAVPVARLDPRFFDLASGLAGTVAQKFVNYRLRLVVVGDITAHEAASRALRDWVRESNRGDHIWFLPDDAALAERLRA</sequence>
<proteinExistence type="predicted"/>
<name>A0ABY4CAD9_9MICO</name>